<gene>
    <name evidence="13" type="ORF">GFSPODELE1_LOCUS5526</name>
</gene>
<name>A0ABP1DCV6_9APHY</name>
<keyword evidence="9 12" id="KW-0472">Membrane</keyword>
<evidence type="ECO:0000256" key="6">
    <source>
        <dbReference type="ARBA" id="ARBA00022824"/>
    </source>
</evidence>
<keyword evidence="10" id="KW-0594">Phospholipid biosynthesis</keyword>
<dbReference type="Pfam" id="PF04191">
    <property type="entry name" value="PEMT"/>
    <property type="match status" value="1"/>
</dbReference>
<proteinExistence type="predicted"/>
<keyword evidence="3" id="KW-0808">Transferase</keyword>
<keyword evidence="2" id="KW-0444">Lipid biosynthesis</keyword>
<protein>
    <recommendedName>
        <fullName evidence="15">Protein-S-isoprenylcysteine O-methyltransferase</fullName>
    </recommendedName>
</protein>
<feature type="transmembrane region" description="Helical" evidence="12">
    <location>
        <begin position="153"/>
        <end position="173"/>
    </location>
</feature>
<keyword evidence="7 12" id="KW-1133">Transmembrane helix</keyword>
<dbReference type="EMBL" id="OZ037946">
    <property type="protein sequence ID" value="CAL1705670.1"/>
    <property type="molecule type" value="Genomic_DNA"/>
</dbReference>
<sequence>MQASIPFYNYFAWTSPTSTPDVCERGNYTAGVKTRECLPNFISWFVPVWKSTVFSLSLIEIYLLLCQLYPSMSNELISSYLLPTPRAHRAAHVTELTPTFVAGYLLLAAGATTRVWCYRLLGRHFTFELALRKDHKLYTKGPYAVVRHPSYTAALACVVGSAMCTFGAGSWWAECCSLDTTLGRFVLIRWIIFAGLLLVTIFTRVRKEDMVLKAAFKAEWIEWKHQTPYALWPYLY</sequence>
<keyword evidence="8" id="KW-0443">Lipid metabolism</keyword>
<feature type="transmembrane region" description="Helical" evidence="12">
    <location>
        <begin position="185"/>
        <end position="203"/>
    </location>
</feature>
<evidence type="ECO:0000256" key="10">
    <source>
        <dbReference type="ARBA" id="ARBA00023209"/>
    </source>
</evidence>
<evidence type="ECO:0000256" key="8">
    <source>
        <dbReference type="ARBA" id="ARBA00023098"/>
    </source>
</evidence>
<dbReference type="Gene3D" id="1.20.120.1630">
    <property type="match status" value="1"/>
</dbReference>
<keyword evidence="6" id="KW-0256">Endoplasmic reticulum</keyword>
<evidence type="ECO:0000256" key="5">
    <source>
        <dbReference type="ARBA" id="ARBA00022692"/>
    </source>
</evidence>
<keyword evidence="4" id="KW-0949">S-adenosyl-L-methionine</keyword>
<keyword evidence="3" id="KW-0489">Methyltransferase</keyword>
<evidence type="ECO:0008006" key="15">
    <source>
        <dbReference type="Google" id="ProtNLM"/>
    </source>
</evidence>
<dbReference type="PANTHER" id="PTHR43847:SF1">
    <property type="entry name" value="BLL3993 PROTEIN"/>
    <property type="match status" value="1"/>
</dbReference>
<keyword evidence="14" id="KW-1185">Reference proteome</keyword>
<organism evidence="13 14">
    <name type="scientific">Somion occarium</name>
    <dbReference type="NCBI Taxonomy" id="3059160"/>
    <lineage>
        <taxon>Eukaryota</taxon>
        <taxon>Fungi</taxon>
        <taxon>Dikarya</taxon>
        <taxon>Basidiomycota</taxon>
        <taxon>Agaricomycotina</taxon>
        <taxon>Agaricomycetes</taxon>
        <taxon>Polyporales</taxon>
        <taxon>Cerrenaceae</taxon>
        <taxon>Somion</taxon>
    </lineage>
</organism>
<evidence type="ECO:0000256" key="9">
    <source>
        <dbReference type="ARBA" id="ARBA00023136"/>
    </source>
</evidence>
<evidence type="ECO:0000256" key="11">
    <source>
        <dbReference type="ARBA" id="ARBA00023264"/>
    </source>
</evidence>
<evidence type="ECO:0000256" key="12">
    <source>
        <dbReference type="SAM" id="Phobius"/>
    </source>
</evidence>
<evidence type="ECO:0000256" key="1">
    <source>
        <dbReference type="ARBA" id="ARBA00004127"/>
    </source>
</evidence>
<evidence type="ECO:0000256" key="3">
    <source>
        <dbReference type="ARBA" id="ARBA00022603"/>
    </source>
</evidence>
<dbReference type="Proteomes" id="UP001497453">
    <property type="component" value="Chromosome 3"/>
</dbReference>
<evidence type="ECO:0000256" key="7">
    <source>
        <dbReference type="ARBA" id="ARBA00022989"/>
    </source>
</evidence>
<evidence type="ECO:0000313" key="14">
    <source>
        <dbReference type="Proteomes" id="UP001497453"/>
    </source>
</evidence>
<dbReference type="InterPro" id="IPR007318">
    <property type="entry name" value="Phopholipid_MeTrfase"/>
</dbReference>
<keyword evidence="5 12" id="KW-0812">Transmembrane</keyword>
<dbReference type="PANTHER" id="PTHR43847">
    <property type="entry name" value="BLL3993 PROTEIN"/>
    <property type="match status" value="1"/>
</dbReference>
<accession>A0ABP1DCV6</accession>
<evidence type="ECO:0000313" key="13">
    <source>
        <dbReference type="EMBL" id="CAL1705670.1"/>
    </source>
</evidence>
<keyword evidence="11" id="KW-1208">Phospholipid metabolism</keyword>
<comment type="subcellular location">
    <subcellularLocation>
        <location evidence="1">Endomembrane system</location>
        <topology evidence="1">Multi-pass membrane protein</topology>
    </subcellularLocation>
</comment>
<evidence type="ECO:0000256" key="2">
    <source>
        <dbReference type="ARBA" id="ARBA00022516"/>
    </source>
</evidence>
<reference evidence="14" key="1">
    <citation type="submission" date="2024-04" db="EMBL/GenBank/DDBJ databases">
        <authorList>
            <person name="Shaw F."/>
            <person name="Minotto A."/>
        </authorList>
    </citation>
    <scope>NUCLEOTIDE SEQUENCE [LARGE SCALE GENOMIC DNA]</scope>
</reference>
<dbReference type="InterPro" id="IPR052527">
    <property type="entry name" value="Metal_cation-efflux_comp"/>
</dbReference>
<evidence type="ECO:0000256" key="4">
    <source>
        <dbReference type="ARBA" id="ARBA00022691"/>
    </source>
</evidence>